<dbReference type="EMBL" id="KN770009">
    <property type="protein sequence ID" value="KIH46144.1"/>
    <property type="molecule type" value="Genomic_DNA"/>
</dbReference>
<evidence type="ECO:0000313" key="3">
    <source>
        <dbReference type="Proteomes" id="UP000054047"/>
    </source>
</evidence>
<dbReference type="InterPro" id="IPR008936">
    <property type="entry name" value="Rho_GTPase_activation_prot"/>
</dbReference>
<dbReference type="Gene3D" id="1.10.555.10">
    <property type="entry name" value="Rho GTPase activation protein"/>
    <property type="match status" value="1"/>
</dbReference>
<dbReference type="PANTHER" id="PTHR15670:SF4">
    <property type="entry name" value="RHO GTPASE-ACTIVATING PROTEIN 11A"/>
    <property type="match status" value="1"/>
</dbReference>
<dbReference type="PROSITE" id="PS50238">
    <property type="entry name" value="RHOGAP"/>
    <property type="match status" value="1"/>
</dbReference>
<gene>
    <name evidence="2" type="ORF">ANCDUO_23805</name>
</gene>
<dbReference type="GO" id="GO:0007165">
    <property type="term" value="P:signal transduction"/>
    <property type="evidence" value="ECO:0007669"/>
    <property type="project" value="InterPro"/>
</dbReference>
<dbReference type="GO" id="GO:0005096">
    <property type="term" value="F:GTPase activator activity"/>
    <property type="evidence" value="ECO:0007669"/>
    <property type="project" value="TreeGrafter"/>
</dbReference>
<feature type="domain" description="Rho-GAP" evidence="1">
    <location>
        <begin position="1"/>
        <end position="125"/>
    </location>
</feature>
<evidence type="ECO:0000313" key="2">
    <source>
        <dbReference type="EMBL" id="KIH46144.1"/>
    </source>
</evidence>
<dbReference type="AlphaFoldDB" id="A0A0C2FHB3"/>
<sequence length="178" mass="20567">MVKRFFRDLKEPLLAGPDLRNRLFEMVNKNQIAPLSRQEFAAVFEPEVDFTKKNISHNSAKHQMTSHNLATVFAPTLFRDEIPKDKARRKDRRGSQDNILISAREDTQARIEVVQLLIEHANWIGLHPNCYLTSGHPRSSSAVPSPRQPPFVNMANLKQSRLVDRKYSMKERAREPPK</sequence>
<reference evidence="2 3" key="1">
    <citation type="submission" date="2013-12" db="EMBL/GenBank/DDBJ databases">
        <title>Draft genome of the parsitic nematode Ancylostoma duodenale.</title>
        <authorList>
            <person name="Mitreva M."/>
        </authorList>
    </citation>
    <scope>NUCLEOTIDE SEQUENCE [LARGE SCALE GENOMIC DNA]</scope>
    <source>
        <strain evidence="2 3">Zhejiang</strain>
    </source>
</reference>
<dbReference type="OrthoDB" id="29546at2759"/>
<dbReference type="Pfam" id="PF00620">
    <property type="entry name" value="RhoGAP"/>
    <property type="match status" value="1"/>
</dbReference>
<name>A0A0C2FHB3_9BILA</name>
<dbReference type="InterPro" id="IPR042869">
    <property type="entry name" value="ARHGAP11A/B"/>
</dbReference>
<dbReference type="SUPFAM" id="SSF48350">
    <property type="entry name" value="GTPase activation domain, GAP"/>
    <property type="match status" value="1"/>
</dbReference>
<dbReference type="PANTHER" id="PTHR15670">
    <property type="entry name" value="RHO GTPASE ACTIVATING PROTEIN 11A"/>
    <property type="match status" value="1"/>
</dbReference>
<accession>A0A0C2FHB3</accession>
<proteinExistence type="predicted"/>
<keyword evidence="3" id="KW-1185">Reference proteome</keyword>
<dbReference type="InterPro" id="IPR000198">
    <property type="entry name" value="RhoGAP_dom"/>
</dbReference>
<feature type="non-terminal residue" evidence="2">
    <location>
        <position position="178"/>
    </location>
</feature>
<protein>
    <recommendedName>
        <fullName evidence="1">Rho-GAP domain-containing protein</fullName>
    </recommendedName>
</protein>
<dbReference type="Proteomes" id="UP000054047">
    <property type="component" value="Unassembled WGS sequence"/>
</dbReference>
<evidence type="ECO:0000259" key="1">
    <source>
        <dbReference type="PROSITE" id="PS50238"/>
    </source>
</evidence>
<organism evidence="2 3">
    <name type="scientific">Ancylostoma duodenale</name>
    <dbReference type="NCBI Taxonomy" id="51022"/>
    <lineage>
        <taxon>Eukaryota</taxon>
        <taxon>Metazoa</taxon>
        <taxon>Ecdysozoa</taxon>
        <taxon>Nematoda</taxon>
        <taxon>Chromadorea</taxon>
        <taxon>Rhabditida</taxon>
        <taxon>Rhabditina</taxon>
        <taxon>Rhabditomorpha</taxon>
        <taxon>Strongyloidea</taxon>
        <taxon>Ancylostomatidae</taxon>
        <taxon>Ancylostomatinae</taxon>
        <taxon>Ancylostoma</taxon>
    </lineage>
</organism>